<dbReference type="EMBL" id="KB446544">
    <property type="protein sequence ID" value="EME40392.1"/>
    <property type="molecule type" value="Genomic_DNA"/>
</dbReference>
<evidence type="ECO:0000313" key="5">
    <source>
        <dbReference type="Proteomes" id="UP000016933"/>
    </source>
</evidence>
<dbReference type="PANTHER" id="PTHR43201:SF5">
    <property type="entry name" value="MEDIUM-CHAIN ACYL-COA LIGASE ACSF2, MITOCHONDRIAL"/>
    <property type="match status" value="1"/>
</dbReference>
<dbReference type="GO" id="GO:0006631">
    <property type="term" value="P:fatty acid metabolic process"/>
    <property type="evidence" value="ECO:0007669"/>
    <property type="project" value="TreeGrafter"/>
</dbReference>
<sequence length="119" mass="12970">RSGENGYVVLTGRIKELVNKGGEKISPVEIDNVINQHPDVEEGVAFAMPDEMYGEDVGAAVILKSGAEVSEQDLKAYVGERLLQAKVPKRVFFVKEIPKTPVGKMQRGLVAKTMLSESI</sequence>
<protein>
    <recommendedName>
        <fullName evidence="3">AMP-binding enzyme C-terminal domain-containing protein</fullName>
    </recommendedName>
</protein>
<proteinExistence type="inferred from homology"/>
<dbReference type="AlphaFoldDB" id="N1PDF0"/>
<feature type="domain" description="AMP-binding enzyme C-terminal" evidence="3">
    <location>
        <begin position="29"/>
        <end position="104"/>
    </location>
</feature>
<reference evidence="4 5" key="2">
    <citation type="journal article" date="2012" name="PLoS Pathog.">
        <title>Diverse lifestyles and strategies of plant pathogenesis encoded in the genomes of eighteen Dothideomycetes fungi.</title>
        <authorList>
            <person name="Ohm R.A."/>
            <person name="Feau N."/>
            <person name="Henrissat B."/>
            <person name="Schoch C.L."/>
            <person name="Horwitz B.A."/>
            <person name="Barry K.W."/>
            <person name="Condon B.J."/>
            <person name="Copeland A.C."/>
            <person name="Dhillon B."/>
            <person name="Glaser F."/>
            <person name="Hesse C.N."/>
            <person name="Kosti I."/>
            <person name="LaButti K."/>
            <person name="Lindquist E.A."/>
            <person name="Lucas S."/>
            <person name="Salamov A.A."/>
            <person name="Bradshaw R.E."/>
            <person name="Ciuffetti L."/>
            <person name="Hamelin R.C."/>
            <person name="Kema G.H.J."/>
            <person name="Lawrence C."/>
            <person name="Scott J.A."/>
            <person name="Spatafora J.W."/>
            <person name="Turgeon B.G."/>
            <person name="de Wit P.J.G.M."/>
            <person name="Zhong S."/>
            <person name="Goodwin S.B."/>
            <person name="Grigoriev I.V."/>
        </authorList>
    </citation>
    <scope>NUCLEOTIDE SEQUENCE [LARGE SCALE GENOMIC DNA]</scope>
    <source>
        <strain evidence="5">NZE10 / CBS 128990</strain>
    </source>
</reference>
<dbReference type="eggNOG" id="KOG1176">
    <property type="taxonomic scope" value="Eukaryota"/>
</dbReference>
<dbReference type="STRING" id="675120.N1PDF0"/>
<evidence type="ECO:0000256" key="1">
    <source>
        <dbReference type="ARBA" id="ARBA00006432"/>
    </source>
</evidence>
<gene>
    <name evidence="4" type="ORF">DOTSEDRAFT_137752</name>
</gene>
<dbReference type="OrthoDB" id="3940091at2759"/>
<keyword evidence="5" id="KW-1185">Reference proteome</keyword>
<dbReference type="InterPro" id="IPR025110">
    <property type="entry name" value="AMP-bd_C"/>
</dbReference>
<organism evidence="4 5">
    <name type="scientific">Dothistroma septosporum (strain NZE10 / CBS 128990)</name>
    <name type="common">Red band needle blight fungus</name>
    <name type="synonym">Mycosphaerella pini</name>
    <dbReference type="NCBI Taxonomy" id="675120"/>
    <lineage>
        <taxon>Eukaryota</taxon>
        <taxon>Fungi</taxon>
        <taxon>Dikarya</taxon>
        <taxon>Ascomycota</taxon>
        <taxon>Pezizomycotina</taxon>
        <taxon>Dothideomycetes</taxon>
        <taxon>Dothideomycetidae</taxon>
        <taxon>Mycosphaerellales</taxon>
        <taxon>Mycosphaerellaceae</taxon>
        <taxon>Dothistroma</taxon>
    </lineage>
</organism>
<comment type="similarity">
    <text evidence="1">Belongs to the ATP-dependent AMP-binding enzyme family.</text>
</comment>
<evidence type="ECO:0000259" key="3">
    <source>
        <dbReference type="Pfam" id="PF13193"/>
    </source>
</evidence>
<dbReference type="Gene3D" id="3.30.300.30">
    <property type="match status" value="1"/>
</dbReference>
<dbReference type="Proteomes" id="UP000016933">
    <property type="component" value="Unassembled WGS sequence"/>
</dbReference>
<feature type="non-terminal residue" evidence="4">
    <location>
        <position position="1"/>
    </location>
</feature>
<dbReference type="OMA" id="RCTEHEI"/>
<dbReference type="SUPFAM" id="SSF56801">
    <property type="entry name" value="Acetyl-CoA synthetase-like"/>
    <property type="match status" value="1"/>
</dbReference>
<dbReference type="HOGENOM" id="CLU_000022_17_7_1"/>
<evidence type="ECO:0000256" key="2">
    <source>
        <dbReference type="ARBA" id="ARBA00022598"/>
    </source>
</evidence>
<keyword evidence="2" id="KW-0436">Ligase</keyword>
<evidence type="ECO:0000313" key="4">
    <source>
        <dbReference type="EMBL" id="EME40392.1"/>
    </source>
</evidence>
<dbReference type="GO" id="GO:0031956">
    <property type="term" value="F:medium-chain fatty acid-CoA ligase activity"/>
    <property type="evidence" value="ECO:0007669"/>
    <property type="project" value="TreeGrafter"/>
</dbReference>
<dbReference type="Pfam" id="PF13193">
    <property type="entry name" value="AMP-binding_C"/>
    <property type="match status" value="1"/>
</dbReference>
<name>N1PDF0_DOTSN</name>
<reference evidence="5" key="1">
    <citation type="journal article" date="2012" name="PLoS Genet.">
        <title>The genomes of the fungal plant pathogens Cladosporium fulvum and Dothistroma septosporum reveal adaptation to different hosts and lifestyles but also signatures of common ancestry.</title>
        <authorList>
            <person name="de Wit P.J.G.M."/>
            <person name="van der Burgt A."/>
            <person name="Oekmen B."/>
            <person name="Stergiopoulos I."/>
            <person name="Abd-Elsalam K.A."/>
            <person name="Aerts A.L."/>
            <person name="Bahkali A.H."/>
            <person name="Beenen H.G."/>
            <person name="Chettri P."/>
            <person name="Cox M.P."/>
            <person name="Datema E."/>
            <person name="de Vries R.P."/>
            <person name="Dhillon B."/>
            <person name="Ganley A.R."/>
            <person name="Griffiths S.A."/>
            <person name="Guo Y."/>
            <person name="Hamelin R.C."/>
            <person name="Henrissat B."/>
            <person name="Kabir M.S."/>
            <person name="Jashni M.K."/>
            <person name="Kema G."/>
            <person name="Klaubauf S."/>
            <person name="Lapidus A."/>
            <person name="Levasseur A."/>
            <person name="Lindquist E."/>
            <person name="Mehrabi R."/>
            <person name="Ohm R.A."/>
            <person name="Owen T.J."/>
            <person name="Salamov A."/>
            <person name="Schwelm A."/>
            <person name="Schijlen E."/>
            <person name="Sun H."/>
            <person name="van den Burg H.A."/>
            <person name="van Ham R.C.H.J."/>
            <person name="Zhang S."/>
            <person name="Goodwin S.B."/>
            <person name="Grigoriev I.V."/>
            <person name="Collemare J."/>
            <person name="Bradshaw R.E."/>
        </authorList>
    </citation>
    <scope>NUCLEOTIDE SEQUENCE [LARGE SCALE GENOMIC DNA]</scope>
    <source>
        <strain evidence="5">NZE10 / CBS 128990</strain>
    </source>
</reference>
<dbReference type="InterPro" id="IPR045851">
    <property type="entry name" value="AMP-bd_C_sf"/>
</dbReference>
<accession>N1PDF0</accession>
<dbReference type="PANTHER" id="PTHR43201">
    <property type="entry name" value="ACYL-COA SYNTHETASE"/>
    <property type="match status" value="1"/>
</dbReference>